<dbReference type="InterPro" id="IPR014710">
    <property type="entry name" value="RmlC-like_jellyroll"/>
</dbReference>
<evidence type="ECO:0000313" key="3">
    <source>
        <dbReference type="Proteomes" id="UP000321103"/>
    </source>
</evidence>
<dbReference type="EMBL" id="BJZS01000088">
    <property type="protein sequence ID" value="GEO96485.1"/>
    <property type="molecule type" value="Genomic_DNA"/>
</dbReference>
<dbReference type="SUPFAM" id="SSF51182">
    <property type="entry name" value="RmlC-like cupins"/>
    <property type="match status" value="1"/>
</dbReference>
<evidence type="ECO:0000313" key="2">
    <source>
        <dbReference type="EMBL" id="GEO96485.1"/>
    </source>
</evidence>
<dbReference type="InterPro" id="IPR013096">
    <property type="entry name" value="Cupin_2"/>
</dbReference>
<accession>A0A512IFK8</accession>
<gene>
    <name evidence="2" type="ORF">KTU01_26080</name>
</gene>
<dbReference type="AlphaFoldDB" id="A0A512IFK8"/>
<dbReference type="STRING" id="388357.GCA_001580365_02538"/>
<protein>
    <submittedName>
        <fullName evidence="2">Cupin</fullName>
    </submittedName>
</protein>
<evidence type="ECO:0000259" key="1">
    <source>
        <dbReference type="Pfam" id="PF07883"/>
    </source>
</evidence>
<dbReference type="InterPro" id="IPR011051">
    <property type="entry name" value="RmlC_Cupin_sf"/>
</dbReference>
<dbReference type="PANTHER" id="PTHR36440:SF1">
    <property type="entry name" value="PUTATIVE (AFU_ORTHOLOGUE AFUA_8G07350)-RELATED"/>
    <property type="match status" value="1"/>
</dbReference>
<dbReference type="InterPro" id="IPR053146">
    <property type="entry name" value="QDO-like"/>
</dbReference>
<sequence length="205" mass="22264">MGSRTGSIYVNPVTQERAVVLVSSADSGGELVRAELWAPPGARVAAPHTHPRQSERFEVRQGRLGVRYGSDTGVLDVGGAVEVPPGTVHDWWTHGDEPARVLVEVRPALRFEEAIVTLWGLAAAGRTNPRGMPGPLQLALLSHEWDDTIRFVSPPRPVQQLMHRVLGPVARRRGLRGAYPELEQRILIGRLGEPLTLRGPAPAGT</sequence>
<reference evidence="2 3" key="1">
    <citation type="submission" date="2019-07" db="EMBL/GenBank/DDBJ databases">
        <title>Whole genome shotgun sequence of Kocuria turfanensis NBRC 107627.</title>
        <authorList>
            <person name="Hosoyama A."/>
            <person name="Uohara A."/>
            <person name="Ohji S."/>
            <person name="Ichikawa N."/>
        </authorList>
    </citation>
    <scope>NUCLEOTIDE SEQUENCE [LARGE SCALE GENOMIC DNA]</scope>
    <source>
        <strain evidence="2 3">NBRC 107627</strain>
    </source>
</reference>
<dbReference type="Proteomes" id="UP000321103">
    <property type="component" value="Unassembled WGS sequence"/>
</dbReference>
<dbReference type="PANTHER" id="PTHR36440">
    <property type="entry name" value="PUTATIVE (AFU_ORTHOLOGUE AFUA_8G07350)-RELATED"/>
    <property type="match status" value="1"/>
</dbReference>
<name>A0A512IFK8_9MICC</name>
<keyword evidence="3" id="KW-1185">Reference proteome</keyword>
<comment type="caution">
    <text evidence="2">The sequence shown here is derived from an EMBL/GenBank/DDBJ whole genome shotgun (WGS) entry which is preliminary data.</text>
</comment>
<dbReference type="Pfam" id="PF07883">
    <property type="entry name" value="Cupin_2"/>
    <property type="match status" value="1"/>
</dbReference>
<proteinExistence type="predicted"/>
<feature type="domain" description="Cupin type-2" evidence="1">
    <location>
        <begin position="39"/>
        <end position="103"/>
    </location>
</feature>
<dbReference type="Gene3D" id="2.60.120.10">
    <property type="entry name" value="Jelly Rolls"/>
    <property type="match status" value="1"/>
</dbReference>
<dbReference type="RefSeq" id="WP_062736052.1">
    <property type="nucleotide sequence ID" value="NZ_BJZS01000088.1"/>
</dbReference>
<organism evidence="2 3">
    <name type="scientific">Kocuria turfanensis</name>
    <dbReference type="NCBI Taxonomy" id="388357"/>
    <lineage>
        <taxon>Bacteria</taxon>
        <taxon>Bacillati</taxon>
        <taxon>Actinomycetota</taxon>
        <taxon>Actinomycetes</taxon>
        <taxon>Micrococcales</taxon>
        <taxon>Micrococcaceae</taxon>
        <taxon>Kocuria</taxon>
    </lineage>
</organism>